<feature type="region of interest" description="Disordered" evidence="1">
    <location>
        <begin position="406"/>
        <end position="445"/>
    </location>
</feature>
<dbReference type="Gene3D" id="4.10.280.10">
    <property type="entry name" value="Helix-loop-helix DNA-binding domain"/>
    <property type="match status" value="1"/>
</dbReference>
<feature type="compositionally biased region" description="Polar residues" evidence="1">
    <location>
        <begin position="119"/>
        <end position="131"/>
    </location>
</feature>
<feature type="region of interest" description="Disordered" evidence="1">
    <location>
        <begin position="333"/>
        <end position="392"/>
    </location>
</feature>
<dbReference type="CDD" id="cd11453">
    <property type="entry name" value="bHLH_AtBIM_like"/>
    <property type="match status" value="1"/>
</dbReference>
<dbReference type="GO" id="GO:0046983">
    <property type="term" value="F:protein dimerization activity"/>
    <property type="evidence" value="ECO:0007669"/>
    <property type="project" value="InterPro"/>
</dbReference>
<accession>E1ZCY3</accession>
<evidence type="ECO:0000259" key="2">
    <source>
        <dbReference type="PROSITE" id="PS50888"/>
    </source>
</evidence>
<name>E1ZCY3_CHLVA</name>
<dbReference type="InterPro" id="IPR011598">
    <property type="entry name" value="bHLH_dom"/>
</dbReference>
<dbReference type="InterPro" id="IPR036638">
    <property type="entry name" value="HLH_DNA-bd_sf"/>
</dbReference>
<reference evidence="3 4" key="1">
    <citation type="journal article" date="2010" name="Plant Cell">
        <title>The Chlorella variabilis NC64A genome reveals adaptation to photosymbiosis, coevolution with viruses, and cryptic sex.</title>
        <authorList>
            <person name="Blanc G."/>
            <person name="Duncan G."/>
            <person name="Agarkova I."/>
            <person name="Borodovsky M."/>
            <person name="Gurnon J."/>
            <person name="Kuo A."/>
            <person name="Lindquist E."/>
            <person name="Lucas S."/>
            <person name="Pangilinan J."/>
            <person name="Polle J."/>
            <person name="Salamov A."/>
            <person name="Terry A."/>
            <person name="Yamada T."/>
            <person name="Dunigan D.D."/>
            <person name="Grigoriev I.V."/>
            <person name="Claverie J.M."/>
            <person name="Van Etten J.L."/>
        </authorList>
    </citation>
    <scope>NUCLEOTIDE SEQUENCE [LARGE SCALE GENOMIC DNA]</scope>
    <source>
        <strain evidence="3 4">NC64A</strain>
    </source>
</reference>
<dbReference type="PANTHER" id="PTHR46412">
    <property type="entry name" value="BES1-INTERACTING MYC-LIKE PROTEIN"/>
    <property type="match status" value="1"/>
</dbReference>
<dbReference type="AlphaFoldDB" id="E1ZCY3"/>
<evidence type="ECO:0000256" key="1">
    <source>
        <dbReference type="SAM" id="MobiDB-lite"/>
    </source>
</evidence>
<organism evidence="4">
    <name type="scientific">Chlorella variabilis</name>
    <name type="common">Green alga</name>
    <dbReference type="NCBI Taxonomy" id="554065"/>
    <lineage>
        <taxon>Eukaryota</taxon>
        <taxon>Viridiplantae</taxon>
        <taxon>Chlorophyta</taxon>
        <taxon>core chlorophytes</taxon>
        <taxon>Trebouxiophyceae</taxon>
        <taxon>Chlorellales</taxon>
        <taxon>Chlorellaceae</taxon>
        <taxon>Chlorella clade</taxon>
        <taxon>Chlorella</taxon>
    </lineage>
</organism>
<feature type="compositionally biased region" description="Low complexity" evidence="1">
    <location>
        <begin position="100"/>
        <end position="112"/>
    </location>
</feature>
<dbReference type="KEGG" id="cvr:CHLNCDRAFT_144757"/>
<proteinExistence type="predicted"/>
<dbReference type="SUPFAM" id="SSF47459">
    <property type="entry name" value="HLH, helix-loop-helix DNA-binding domain"/>
    <property type="match status" value="1"/>
</dbReference>
<dbReference type="Proteomes" id="UP000008141">
    <property type="component" value="Unassembled WGS sequence"/>
</dbReference>
<gene>
    <name evidence="3" type="ORF">CHLNCDRAFT_144757</name>
</gene>
<keyword evidence="4" id="KW-1185">Reference proteome</keyword>
<dbReference type="PROSITE" id="PS50888">
    <property type="entry name" value="BHLH"/>
    <property type="match status" value="1"/>
</dbReference>
<dbReference type="OrthoDB" id="515778at2759"/>
<dbReference type="SMART" id="SM00353">
    <property type="entry name" value="HLH"/>
    <property type="match status" value="1"/>
</dbReference>
<evidence type="ECO:0000313" key="3">
    <source>
        <dbReference type="EMBL" id="EFN56128.1"/>
    </source>
</evidence>
<protein>
    <recommendedName>
        <fullName evidence="2">BHLH domain-containing protein</fullName>
    </recommendedName>
</protein>
<dbReference type="EMBL" id="GL433842">
    <property type="protein sequence ID" value="EFN56128.1"/>
    <property type="molecule type" value="Genomic_DNA"/>
</dbReference>
<dbReference type="STRING" id="554065.E1ZCY3"/>
<feature type="domain" description="BHLH" evidence="2">
    <location>
        <begin position="135"/>
        <end position="184"/>
    </location>
</feature>
<dbReference type="RefSeq" id="XP_005848230.1">
    <property type="nucleotide sequence ID" value="XM_005848168.1"/>
</dbReference>
<evidence type="ECO:0000313" key="4">
    <source>
        <dbReference type="Proteomes" id="UP000008141"/>
    </source>
</evidence>
<dbReference type="InterPro" id="IPR044295">
    <property type="entry name" value="BIM1/2/3"/>
</dbReference>
<dbReference type="GeneID" id="17355663"/>
<feature type="compositionally biased region" description="Low complexity" evidence="1">
    <location>
        <begin position="342"/>
        <end position="361"/>
    </location>
</feature>
<sequence>MTKEPRLCTGAASTSPLALDPNALTALQDLLARVPAAAVNMQAASAMPFVSHQQDLEVQQLLQHLQSSARRERDAGAPQLPVPPALPNGGDGGAPPAPSRPAAATSRPGRSAGEARPATSYNARHQQAPSSRSVLFHAMHVQAEARRRSRINERLEALRLLVPHTERANTANFLEEVVQYVQRLQSRVTDLERQLGLPASVAAGQKAIAFADDTPEATTLTAQQDDRRASQSMPEQGPAPPAQPTQALPASTPPAPAPEAQAGVHSVQAVLALLQQASQAPPVPAQEQVQMLLLQAMQAQAVQAQVQQQLDLLQQQQQQQVLPRHQPAAQFSLQFQPPPSLPQQQQQQQQQQQPQAQAFLQGMGSRPLAHSGATSGGGSGSRGDSGARRPYPAALGPQMLAAAESLGTLSAGGGSRRSASRSVVQEEADAAAAEAAKRRGGPGIATDEELDQLHVHLAGQQDDAKRRRLESQ</sequence>
<feature type="region of interest" description="Disordered" evidence="1">
    <location>
        <begin position="65"/>
        <end position="131"/>
    </location>
</feature>
<feature type="compositionally biased region" description="Gly residues" evidence="1">
    <location>
        <begin position="374"/>
        <end position="383"/>
    </location>
</feature>
<feature type="region of interest" description="Disordered" evidence="1">
    <location>
        <begin position="223"/>
        <end position="263"/>
    </location>
</feature>
<dbReference type="Pfam" id="PF00010">
    <property type="entry name" value="HLH"/>
    <property type="match status" value="1"/>
</dbReference>
<dbReference type="OMA" id="WPLTISK"/>
<dbReference type="InParanoid" id="E1ZCY3"/>
<dbReference type="GO" id="GO:0003700">
    <property type="term" value="F:DNA-binding transcription factor activity"/>
    <property type="evidence" value="ECO:0007669"/>
    <property type="project" value="InterPro"/>
</dbReference>
<dbReference type="GO" id="GO:0006351">
    <property type="term" value="P:DNA-templated transcription"/>
    <property type="evidence" value="ECO:0007669"/>
    <property type="project" value="InterPro"/>
</dbReference>
<dbReference type="PANTHER" id="PTHR46412:SF3">
    <property type="entry name" value="TRANSCRIPTION FACTOR BIM1"/>
    <property type="match status" value="1"/>
</dbReference>